<evidence type="ECO:0000256" key="11">
    <source>
        <dbReference type="PROSITE-ProRule" id="PRU00076"/>
    </source>
</evidence>
<feature type="transmembrane region" description="Helical" evidence="13">
    <location>
        <begin position="2200"/>
        <end position="2218"/>
    </location>
</feature>
<sequence>MTDWNTVNDAGVGSFGANEWPLSGAFDRTAARDGDRSGFMTADPVKGTVDLFDSTLDMLIYLPCYIHLISWGVEVPVDTVSTNQVPSKMEVYGSTNGTTFTQVGSYDGVTTWSLGQTRTFNTTDSTLGPFKVFKFTVRRISGTTEHAAAIGDFILYSNISANTDECATGTHNCHSLAACTDSHGSFSCSCNTGFEGDGVTACGIRIPPADIGRGDNLGFQWAKDPNLLFNGFMTFHRNYSGSVCPGVYRVYSSNDWAGNAGDTGVTNEFLPSALFDRSTEGRPWVTGATNVAGLSSGFESNYQLLLELPCVVEMNAYTWTSRSDGYEYQNPSAVTVDAANGTGSGWTELDRFDGVSTWTLGETKTFAANATDAGVFKYFRFTIRRNSFTTTHYASGHNTFLYANSWTDVDECSWGLHNCHGNATCNDTLGSFTCACNTGFVGDGVENCTSAPNECQLGTHNCAFNASCSDTDTSFLCHCIAGYLGDGVNCTAPRPPYSIQLSVWMDSAPGSGLNGRGGLLFGPYDGNTTAALGCGVTHGNWGVGTDGPEAARFWPSGGEIHKAVEVPDGDEWDRWYTLRMDVDVNKNVTPTFANSFSRDAARNASWTYIDPFPESWCNPDSGRMALVGVTLQTKGSNQASFRFQDFVITYNEFDECSNGTHTCNTTIANCTDTSLSFYCKCHDGYTRQGGRCIDASNCNDPSLHNCHSGAACTEVFGSFTCSCNAGYTDSGVALGLPAGLNCTDVDECANSTHDCQDSCSNTIGSFVCSCPSDGYFGSSAGPSCLDVDECQIGIDTCDLFVGSCLNTPGSFDCACNTGYALNTDNRTCAANTALSCGSPVVLSDTAVSAVALPTDECGFRPSDPGSVFRVWVPSPAPLSNQDRPNRTLTIVPSAALCGSTGVEVALSMEVGLFNGTPSSNMTCVSTASGCSSLVLPFPAHFSDLDGSSGALGNWTEEGRGAFFSIRLTTPTGIVGSSVEAQVSLSCSCTSPREVESDTCVEYECQRLLFPCGFRFDPLTGNLTETAVCTDSPTSFSCECNYGFSDRFDNGVFCEAALCDNQLSPVLENGELLWRANIETATTLAEVTFACDAGFELDTGGSGSAFACEGSAPARSGWPALTTLQCNPTVCGGTTPVAPAGGVMTPSSPPDGVSWKALDSVTFTCNDGYLQTGVSTLQCVGVVGASPAASEWEALSYDCIRTSVSEVVTAVCEGDAPFAPLGDGWMVPSGPSDGFVWRCDEGVSNYCPEGNALSGDASRSCVAIPGSARAQWLPLISGEPLCTDNLAPYLNCPSEVHVTMESTWPTARLTELPASIEYRDARLSSVTVTPSLPMSFGDDGREVTVKAADEDGNESTCSFDAIADGESYEEAPTVFCPLSVQKNQVRDLMTVVEFSGPAFVNDNVDSEDDIAITYNPQSGTAFGTGRYQVQLTATDKSGNSASCTFSVIIVDCVGGSWRETENGPCVCKEGFWQDLRGYPRGPGIFYNRFQMAPACIQCPDNALSVSDSRHPSACFCKEGFYAVPDMLGRDPHSVYDESQSGFGLFGDPQTEEGKTFAFEAFRLGKCLPCPSHTVCPERPLNPSLLNGSRRLLDSSPSEKAKQIEANAEKDPLEDRIFDLKMHSRPLARPEFVVAEAAPEAVVVACPISGACLDSGETGSVHCARGMRGPVCSQCERGYYVRESGRLCERCPPFQQSVWSLILGFLGLQALVLFYSYINVPPADGNEKTHIVAIRIVVNYQSLLALVGVIETWRLILPPKWHFLWSLIPRIPWPIHMVEASCTTGPILTALGWDEDDIFFLVILLDMFKVAASALFLFLLGPTLVFAVNARYGIAYLRAKQQQKTGEVRGHTTEGSEQSDEISNDHDIVSPTHQALQEAESGSCSFVRLPTSKSQSFARDKAPVTRLISIDDDSSSSLNENRKRGRSKSEKGSGKGEEEEEEDENTETTLEMRHVEMITQNESEQLWRDMWRRQANKRILGTWRYRVPPTHSPPSPHTKLDSRTPLQREDSATKWTLKILAAVCQDTLTVWIVLYFLTFESVIENLILLVRCDSLAQDLPKRVASAPSVRCNSEIYAFWRPFVVTAIIAFGLLIPLLLGTAILLGARHVAPLGSRPKRMEYRRRYGSLIQGFRPAFFWWEILIIVRKLLLQVAGAFYPGTDTRIRMSQMFIIGLASLLLQLRLEPFNSQDANVLNSLEAGALSVWLLSVLALQASILSALRPSQNAMLLTAIVVANAVYLVWALRVIAKGWLIEFFFTLRALEEGSDPSSLIEDWATREIVVRFFPLLRLFFLRPFFWIYNQKLQQRAVGLKCLDREEKSSEDCLDEGKIKGGVLKEVQTAAFEVVNQGTLDGLPRPIDAEDIRETQRRLGEIFDAAGFWFMQTTSPSPSRNSTETGGVNRRRRSSVGKGVGRRRSSLGEQMLACDGLGGGKRTLTLTDRGGGKRSSSFKPTGNLRGSESVRGLLEASQSFQGRQKSRVEVLDFPGDVEAFSDPKKMCTHFQEFLLRWAFVCCSRLEEDGDLRASAEEGIDFVELLRTAQKMLRPAVSAEDHPYAAFVGSKSQKEEEEEGTVGDASREDAPTSPILSPRSEESPRPLHTENKAHDNSTHLRRNAFRMAGTEWVPLEGSHGDGSGAWGGASQRSPSVFSRSRRTSESFNSSFVSAPTRDLTKTSRQIISLRDLSSRRRGKKGPVSGLGKEALSSRKSKSKTASLMKGWETATEIPSGKTHISRSRVFGFTLPEEVASSGFPFDAQILRRVGTAFFEEDPADASSSSSSSSSSSASSDREGKEEERQDSNTASLKEHRGLKKGNMGRRERGKSTAVQKKRKRKKKKRNQPLVTFNPNPELLQRRVTVDDVVNALWVFLKMHPAVAVWHYFAFLAAKKHRESRDSLQGWLSHLLSHSFTNRPTETEGFEDFDPSRNTKVIIGRRGHKKVTDPRLLFETSILLGTNSKEEEDQPLPERVIKVQKKVVGQEDPNGEDEETFEVFEYAYVEVPLVDALGSRQTVPRVRSEGMRVSESCPRKRGRGRGRGVFLGGFPCVRVWLPLSDGGELVSASSSRNCSSSSDSSEDDFLSSFLSDELHRQRTGRSTVRRLIRSDDQQDELIQGTRKSPPSRGETMRRQMSSKNPLMEMSLRGGVDLLDMSMRRFSDHRSNRKEQTRTLTSRVESESLSLTSNPSDGKTKERESPTQTAPPKKKKTTTFAQSPTNLTSLMRSLKSLVSLADGLKDEDEEESSDNERSRPNSTRQEEIVASGSSDQQEDPLTRSKRGQPVEIPVSSRVGAGGVGGVTRAPVAQSKSKDGSSGRGGAEKVMEEEEEDKEDEIDELSPLSPGPHVNSRALLSLNAIFREGSSQKE</sequence>
<dbReference type="PANTHER" id="PTHR24039">
    <property type="entry name" value="FIBRILLIN-RELATED"/>
    <property type="match status" value="1"/>
</dbReference>
<evidence type="ECO:0000256" key="4">
    <source>
        <dbReference type="ARBA" id="ARBA00022729"/>
    </source>
</evidence>
<dbReference type="Pfam" id="PF02494">
    <property type="entry name" value="HYR"/>
    <property type="match status" value="1"/>
</dbReference>
<evidence type="ECO:0000256" key="10">
    <source>
        <dbReference type="ARBA" id="ARBA00023180"/>
    </source>
</evidence>
<dbReference type="GO" id="GO:0005509">
    <property type="term" value="F:calcium ion binding"/>
    <property type="evidence" value="ECO:0007669"/>
    <property type="project" value="InterPro"/>
</dbReference>
<dbReference type="PhylomeDB" id="A0A0G4IE73"/>
<feature type="compositionally biased region" description="Basic residues" evidence="12">
    <location>
        <begin position="2823"/>
        <end position="2834"/>
    </location>
</feature>
<feature type="compositionally biased region" description="Basic residues" evidence="12">
    <location>
        <begin position="2398"/>
        <end position="2412"/>
    </location>
</feature>
<feature type="region of interest" description="Disordered" evidence="12">
    <location>
        <begin position="1983"/>
        <end position="2005"/>
    </location>
</feature>
<feature type="region of interest" description="Disordered" evidence="12">
    <location>
        <begin position="2433"/>
        <end position="2454"/>
    </location>
</feature>
<feature type="compositionally biased region" description="Low complexity" evidence="12">
    <location>
        <begin position="2769"/>
        <end position="2782"/>
    </location>
</feature>
<evidence type="ECO:0000256" key="12">
    <source>
        <dbReference type="SAM" id="MobiDB-lite"/>
    </source>
</evidence>
<feature type="transmembrane region" description="Helical" evidence="13">
    <location>
        <begin position="1796"/>
        <end position="1826"/>
    </location>
</feature>
<dbReference type="FunFam" id="2.10.25.10:FF:000038">
    <property type="entry name" value="Fibrillin 2"/>
    <property type="match status" value="3"/>
</dbReference>
<dbReference type="InterPro" id="IPR009030">
    <property type="entry name" value="Growth_fac_rcpt_cys_sf"/>
</dbReference>
<evidence type="ECO:0000256" key="8">
    <source>
        <dbReference type="ARBA" id="ARBA00023136"/>
    </source>
</evidence>
<dbReference type="CDD" id="cd00054">
    <property type="entry name" value="EGF_CA"/>
    <property type="match status" value="5"/>
</dbReference>
<dbReference type="Pfam" id="PF12947">
    <property type="entry name" value="EGF_3"/>
    <property type="match status" value="3"/>
</dbReference>
<dbReference type="Pfam" id="PF24633">
    <property type="entry name" value="DUF7630"/>
    <property type="match status" value="1"/>
</dbReference>
<keyword evidence="6" id="KW-0106">Calcium</keyword>
<feature type="compositionally biased region" description="Basic and acidic residues" evidence="12">
    <location>
        <begin position="3149"/>
        <end position="3159"/>
    </location>
</feature>
<evidence type="ECO:0000259" key="14">
    <source>
        <dbReference type="PROSITE" id="PS50026"/>
    </source>
</evidence>
<feature type="domain" description="EGF-like" evidence="14">
    <location>
        <begin position="451"/>
        <end position="491"/>
    </location>
</feature>
<dbReference type="VEuPathDB" id="CryptoDB:Cvel_13509"/>
<dbReference type="GO" id="GO:0048731">
    <property type="term" value="P:system development"/>
    <property type="evidence" value="ECO:0007669"/>
    <property type="project" value="UniProtKB-ARBA"/>
</dbReference>
<feature type="region of interest" description="Disordered" evidence="12">
    <location>
        <begin position="2765"/>
        <end position="2841"/>
    </location>
</feature>
<keyword evidence="2 11" id="KW-0245">EGF-like domain</keyword>
<feature type="domain" description="EGF-like" evidence="14">
    <location>
        <begin position="744"/>
        <end position="781"/>
    </location>
</feature>
<keyword evidence="5" id="KW-0677">Repeat</keyword>
<dbReference type="GO" id="GO:0016020">
    <property type="term" value="C:membrane"/>
    <property type="evidence" value="ECO:0007669"/>
    <property type="project" value="UniProtKB-SubCell"/>
</dbReference>
<feature type="compositionally biased region" description="Basic and acidic residues" evidence="12">
    <location>
        <begin position="1925"/>
        <end position="1934"/>
    </location>
</feature>
<evidence type="ECO:0000256" key="1">
    <source>
        <dbReference type="ARBA" id="ARBA00004479"/>
    </source>
</evidence>
<dbReference type="PROSITE" id="PS00010">
    <property type="entry name" value="ASX_HYDROXYL"/>
    <property type="match status" value="6"/>
</dbReference>
<dbReference type="InterPro" id="IPR018097">
    <property type="entry name" value="EGF_Ca-bd_CS"/>
</dbReference>
<dbReference type="InterPro" id="IPR000742">
    <property type="entry name" value="EGF"/>
</dbReference>
<feature type="compositionally biased region" description="Polar residues" evidence="12">
    <location>
        <begin position="2444"/>
        <end position="2454"/>
    </location>
</feature>
<dbReference type="PROSITE" id="PS50825">
    <property type="entry name" value="HYR"/>
    <property type="match status" value="2"/>
</dbReference>
<feature type="region of interest" description="Disordered" evidence="12">
    <location>
        <begin position="2382"/>
        <end position="2412"/>
    </location>
</feature>
<feature type="compositionally biased region" description="Basic and acidic residues" evidence="12">
    <location>
        <begin position="3236"/>
        <end position="3249"/>
    </location>
</feature>
<feature type="region of interest" description="Disordered" evidence="12">
    <location>
        <begin position="3149"/>
        <end position="3209"/>
    </location>
</feature>
<feature type="transmembrane region" description="Helical" evidence="13">
    <location>
        <begin position="1696"/>
        <end position="1718"/>
    </location>
</feature>
<feature type="domain" description="EGF-like" evidence="14">
    <location>
        <begin position="694"/>
        <end position="733"/>
    </location>
</feature>
<dbReference type="InterPro" id="IPR024731">
    <property type="entry name" value="NELL2-like_EGF"/>
</dbReference>
<evidence type="ECO:0000259" key="15">
    <source>
        <dbReference type="PROSITE" id="PS50825"/>
    </source>
</evidence>
<feature type="compositionally biased region" description="Polar residues" evidence="12">
    <location>
        <begin position="3160"/>
        <end position="3179"/>
    </location>
</feature>
<accession>A0A0G4IE73</accession>
<feature type="compositionally biased region" description="Basic and acidic residues" evidence="12">
    <location>
        <begin position="2587"/>
        <end position="2606"/>
    </location>
</feature>
<feature type="region of interest" description="Disordered" evidence="12">
    <location>
        <begin position="1843"/>
        <end position="1863"/>
    </location>
</feature>
<feature type="region of interest" description="Disordered" evidence="12">
    <location>
        <begin position="3224"/>
        <end position="3336"/>
    </location>
</feature>
<feature type="transmembrane region" description="Helical" evidence="13">
    <location>
        <begin position="2162"/>
        <end position="2179"/>
    </location>
</feature>
<dbReference type="InterPro" id="IPR049883">
    <property type="entry name" value="NOTCH1_EGF-like"/>
</dbReference>
<comment type="caution">
    <text evidence="11">Lacks conserved residue(s) required for the propagation of feature annotation.</text>
</comment>
<dbReference type="PROSITE" id="PS01186">
    <property type="entry name" value="EGF_2"/>
    <property type="match status" value="5"/>
</dbReference>
<protein>
    <submittedName>
        <fullName evidence="16">Uncharacterized protein</fullName>
    </submittedName>
</protein>
<keyword evidence="3 13" id="KW-0812">Transmembrane</keyword>
<feature type="domain" description="EGF-like" evidence="14">
    <location>
        <begin position="786"/>
        <end position="829"/>
    </location>
</feature>
<dbReference type="SMART" id="SM00179">
    <property type="entry name" value="EGF_CA"/>
    <property type="match status" value="7"/>
</dbReference>
<name>A0A0G4IE73_9ALVE</name>
<feature type="compositionally biased region" description="Basic and acidic residues" evidence="12">
    <location>
        <begin position="1996"/>
        <end position="2005"/>
    </location>
</feature>
<dbReference type="FunFam" id="2.10.25.10:FF:000202">
    <property type="entry name" value="Multiple epidermal growth factor-like domains 8"/>
    <property type="match status" value="1"/>
</dbReference>
<reference evidence="16" key="1">
    <citation type="submission" date="2014-11" db="EMBL/GenBank/DDBJ databases">
        <authorList>
            <person name="Otto D Thomas"/>
            <person name="Naeem Raeece"/>
        </authorList>
    </citation>
    <scope>NUCLEOTIDE SEQUENCE</scope>
</reference>
<dbReference type="Pfam" id="PF07645">
    <property type="entry name" value="EGF_CA"/>
    <property type="match status" value="4"/>
</dbReference>
<feature type="region of interest" description="Disordered" evidence="12">
    <location>
        <begin position="2623"/>
        <end position="2649"/>
    </location>
</feature>
<feature type="domain" description="EGF-like" evidence="14">
    <location>
        <begin position="652"/>
        <end position="693"/>
    </location>
</feature>
<comment type="subcellular location">
    <subcellularLocation>
        <location evidence="1">Membrane</location>
        <topology evidence="1">Single-pass type I membrane protein</topology>
    </subcellularLocation>
</comment>
<dbReference type="PROSITE" id="PS50026">
    <property type="entry name" value="EGF_3"/>
    <property type="match status" value="7"/>
</dbReference>
<evidence type="ECO:0000256" key="2">
    <source>
        <dbReference type="ARBA" id="ARBA00022536"/>
    </source>
</evidence>
<keyword evidence="7 13" id="KW-1133">Transmembrane helix</keyword>
<feature type="domain" description="HYR" evidence="15">
    <location>
        <begin position="1366"/>
        <end position="1450"/>
    </location>
</feature>
<feature type="transmembrane region" description="Helical" evidence="13">
    <location>
        <begin position="2080"/>
        <end position="2102"/>
    </location>
</feature>
<dbReference type="InterPro" id="IPR056047">
    <property type="entry name" value="CRMPA-like_DUF7630"/>
</dbReference>
<dbReference type="Gene3D" id="2.10.25.10">
    <property type="entry name" value="Laminin"/>
    <property type="match status" value="7"/>
</dbReference>
<feature type="region of interest" description="Disordered" evidence="12">
    <location>
        <begin position="2680"/>
        <end position="2712"/>
    </location>
</feature>
<proteinExistence type="predicted"/>
<evidence type="ECO:0000256" key="3">
    <source>
        <dbReference type="ARBA" id="ARBA00022692"/>
    </source>
</evidence>
<feature type="compositionally biased region" description="Basic and acidic residues" evidence="12">
    <location>
        <begin position="3297"/>
        <end position="3311"/>
    </location>
</feature>
<dbReference type="SUPFAM" id="SSF57184">
    <property type="entry name" value="Growth factor receptor domain"/>
    <property type="match status" value="3"/>
</dbReference>
<feature type="transmembrane region" description="Helical" evidence="13">
    <location>
        <begin position="1730"/>
        <end position="1754"/>
    </location>
</feature>
<keyword evidence="8 13" id="KW-0472">Membrane</keyword>
<feature type="domain" description="HYR" evidence="15">
    <location>
        <begin position="1282"/>
        <end position="1364"/>
    </location>
</feature>
<dbReference type="PROSITE" id="PS01187">
    <property type="entry name" value="EGF_CA"/>
    <property type="match status" value="4"/>
</dbReference>
<evidence type="ECO:0000256" key="13">
    <source>
        <dbReference type="SAM" id="Phobius"/>
    </source>
</evidence>
<dbReference type="EMBL" id="CDMZ01005872">
    <property type="protein sequence ID" value="CEM55391.1"/>
    <property type="molecule type" value="Genomic_DNA"/>
</dbReference>
<feature type="compositionally biased region" description="Basic and acidic residues" evidence="12">
    <location>
        <begin position="2783"/>
        <end position="2794"/>
    </location>
</feature>
<dbReference type="InterPro" id="IPR003410">
    <property type="entry name" value="HYR_dom"/>
</dbReference>
<dbReference type="SMART" id="SM00181">
    <property type="entry name" value="EGF"/>
    <property type="match status" value="8"/>
</dbReference>
<feature type="domain" description="EGF-like" evidence="14">
    <location>
        <begin position="408"/>
        <end position="449"/>
    </location>
</feature>
<keyword evidence="9" id="KW-1015">Disulfide bond</keyword>
<dbReference type="GO" id="GO:0048513">
    <property type="term" value="P:animal organ development"/>
    <property type="evidence" value="ECO:0007669"/>
    <property type="project" value="UniProtKB-ARBA"/>
</dbReference>
<dbReference type="InterPro" id="IPR000152">
    <property type="entry name" value="EGF-type_Asp/Asn_hydroxyl_site"/>
</dbReference>
<feature type="domain" description="EGF-like" evidence="14">
    <location>
        <begin position="162"/>
        <end position="203"/>
    </location>
</feature>
<feature type="region of interest" description="Disordered" evidence="12">
    <location>
        <begin position="1906"/>
        <end position="1949"/>
    </location>
</feature>
<dbReference type="PANTHER" id="PTHR24039:SF58">
    <property type="entry name" value="EGF-LIKE DOMAIN-CONTAINING PROTEIN"/>
    <property type="match status" value="1"/>
</dbReference>
<feature type="compositionally biased region" description="Polar residues" evidence="12">
    <location>
        <begin position="2382"/>
        <end position="2394"/>
    </location>
</feature>
<feature type="compositionally biased region" description="Acidic residues" evidence="12">
    <location>
        <begin position="1935"/>
        <end position="1944"/>
    </location>
</feature>
<evidence type="ECO:0000256" key="9">
    <source>
        <dbReference type="ARBA" id="ARBA00023157"/>
    </source>
</evidence>
<keyword evidence="4" id="KW-0732">Signal</keyword>
<gene>
    <name evidence="16" type="ORF">Cvel_13509</name>
</gene>
<feature type="transmembrane region" description="Helical" evidence="13">
    <location>
        <begin position="2224"/>
        <end position="2246"/>
    </location>
</feature>
<keyword evidence="10" id="KW-0325">Glycoprotein</keyword>
<dbReference type="InterPro" id="IPR001881">
    <property type="entry name" value="EGF-like_Ca-bd_dom"/>
</dbReference>
<evidence type="ECO:0000256" key="6">
    <source>
        <dbReference type="ARBA" id="ARBA00022837"/>
    </source>
</evidence>
<feature type="region of interest" description="Disordered" evidence="12">
    <location>
        <begin position="3087"/>
        <end position="3133"/>
    </location>
</feature>
<feature type="compositionally biased region" description="Acidic residues" evidence="12">
    <location>
        <begin position="3312"/>
        <end position="3325"/>
    </location>
</feature>
<evidence type="ECO:0000313" key="16">
    <source>
        <dbReference type="EMBL" id="CEM55391.1"/>
    </source>
</evidence>
<organism evidence="16">
    <name type="scientific">Chromera velia CCMP2878</name>
    <dbReference type="NCBI Taxonomy" id="1169474"/>
    <lineage>
        <taxon>Eukaryota</taxon>
        <taxon>Sar</taxon>
        <taxon>Alveolata</taxon>
        <taxon>Colpodellida</taxon>
        <taxon>Chromeraceae</taxon>
        <taxon>Chromera</taxon>
    </lineage>
</organism>
<evidence type="ECO:0000256" key="5">
    <source>
        <dbReference type="ARBA" id="ARBA00022737"/>
    </source>
</evidence>
<evidence type="ECO:0000256" key="7">
    <source>
        <dbReference type="ARBA" id="ARBA00022989"/>
    </source>
</evidence>
<feature type="region of interest" description="Disordered" evidence="12">
    <location>
        <begin position="2555"/>
        <end position="2607"/>
    </location>
</feature>